<keyword evidence="2" id="KW-1185">Reference proteome</keyword>
<name>A0A1I3T3D0_9BACL</name>
<reference evidence="1 2" key="1">
    <citation type="submission" date="2016-10" db="EMBL/GenBank/DDBJ databases">
        <authorList>
            <person name="de Groot N.N."/>
        </authorList>
    </citation>
    <scope>NUCLEOTIDE SEQUENCE [LARGE SCALE GENOMIC DNA]</scope>
    <source>
        <strain evidence="1 2">DSM 44778</strain>
    </source>
</reference>
<sequence length="32" mass="3867">MKVQVNSHYELNQFLEEILQFGNYRVNSPLKK</sequence>
<organism evidence="1 2">
    <name type="scientific">Thermoflavimicrobium dichotomicum</name>
    <dbReference type="NCBI Taxonomy" id="46223"/>
    <lineage>
        <taxon>Bacteria</taxon>
        <taxon>Bacillati</taxon>
        <taxon>Bacillota</taxon>
        <taxon>Bacilli</taxon>
        <taxon>Bacillales</taxon>
        <taxon>Thermoactinomycetaceae</taxon>
        <taxon>Thermoflavimicrobium</taxon>
    </lineage>
</organism>
<dbReference type="AlphaFoldDB" id="A0A1I3T3D0"/>
<gene>
    <name evidence="1" type="ORF">SAMN05421852_11511</name>
</gene>
<protein>
    <submittedName>
        <fullName evidence="1">Lrp/AsnC family transcriptional regulator, leucine-responsive regulatory protein</fullName>
    </submittedName>
</protein>
<dbReference type="EMBL" id="FORR01000015">
    <property type="protein sequence ID" value="SFJ64361.1"/>
    <property type="molecule type" value="Genomic_DNA"/>
</dbReference>
<evidence type="ECO:0000313" key="1">
    <source>
        <dbReference type="EMBL" id="SFJ64361.1"/>
    </source>
</evidence>
<dbReference type="Proteomes" id="UP000199545">
    <property type="component" value="Unassembled WGS sequence"/>
</dbReference>
<proteinExistence type="predicted"/>
<accession>A0A1I3T3D0</accession>
<evidence type="ECO:0000313" key="2">
    <source>
        <dbReference type="Proteomes" id="UP000199545"/>
    </source>
</evidence>